<reference evidence="2" key="1">
    <citation type="submission" date="2021-12" db="EMBL/GenBank/DDBJ databases">
        <authorList>
            <person name="King R."/>
        </authorList>
    </citation>
    <scope>NUCLEOTIDE SEQUENCE</scope>
</reference>
<feature type="compositionally biased region" description="Basic residues" evidence="1">
    <location>
        <begin position="497"/>
        <end position="506"/>
    </location>
</feature>
<sequence>MALQLNKICRGLIQNGQKILASKAETVCPKEVHSECTPQSVNIINDVHSAGKVLESLPSLLSKLPSAESPIRSYSSKCGVPKQTPKCNNQKCKQNKCPRFYLEGCDCPVYCKKKIIYCKKRPAPYPSYSEACAEELDENPSECVQCPWKHCPDFKVTYRKYHTGKGLAAAPFKDTMSTPLILDPELLKDELYAYKNKKPCERPCSPCEKRRMLIERLRREKEQRECEERKKKKCAPAWTEAVRLVANRDVAMLDPLEALEDLEEPEDAQSRVALFNRKRKPPNRDCGDDYKYRCPDGTYEAFEYDPREANYEHKRRRRSGATDKPCCTPEGKRRKVPDCGEGCTCAAHNAPSAQATMSLCEQLNYELAKVNSGHDKCPPRKHKYPDVDKTIDDAVQVPRKCPNKIRESGCCPKSRKSNCPKKYKPRDLKHGYYDLGSLDMILTDNIEKSLVDVADGQSNFHPEIQCVKRFRRECPKNCPDQAPCLKCPKPCSVKCPTKMKKRKGPYSRKPITYPYYHPTEQ</sequence>
<evidence type="ECO:0000313" key="3">
    <source>
        <dbReference type="Proteomes" id="UP001154078"/>
    </source>
</evidence>
<evidence type="ECO:0000313" key="2">
    <source>
        <dbReference type="EMBL" id="CAH0548979.1"/>
    </source>
</evidence>
<feature type="region of interest" description="Disordered" evidence="1">
    <location>
        <begin position="311"/>
        <end position="332"/>
    </location>
</feature>
<evidence type="ECO:0000256" key="1">
    <source>
        <dbReference type="SAM" id="MobiDB-lite"/>
    </source>
</evidence>
<protein>
    <submittedName>
        <fullName evidence="2">Uncharacterized protein</fullName>
    </submittedName>
</protein>
<dbReference type="EMBL" id="OV121141">
    <property type="protein sequence ID" value="CAH0548979.1"/>
    <property type="molecule type" value="Genomic_DNA"/>
</dbReference>
<name>A0A9P0FD39_BRAAE</name>
<accession>A0A9P0FD39</accession>
<dbReference type="AlphaFoldDB" id="A0A9P0FD39"/>
<dbReference type="Proteomes" id="UP001154078">
    <property type="component" value="Chromosome 10"/>
</dbReference>
<keyword evidence="3" id="KW-1185">Reference proteome</keyword>
<gene>
    <name evidence="2" type="ORF">MELIAE_LOCUS2304</name>
</gene>
<feature type="region of interest" description="Disordered" evidence="1">
    <location>
        <begin position="497"/>
        <end position="521"/>
    </location>
</feature>
<proteinExistence type="predicted"/>
<organism evidence="2 3">
    <name type="scientific">Brassicogethes aeneus</name>
    <name type="common">Rape pollen beetle</name>
    <name type="synonym">Meligethes aeneus</name>
    <dbReference type="NCBI Taxonomy" id="1431903"/>
    <lineage>
        <taxon>Eukaryota</taxon>
        <taxon>Metazoa</taxon>
        <taxon>Ecdysozoa</taxon>
        <taxon>Arthropoda</taxon>
        <taxon>Hexapoda</taxon>
        <taxon>Insecta</taxon>
        <taxon>Pterygota</taxon>
        <taxon>Neoptera</taxon>
        <taxon>Endopterygota</taxon>
        <taxon>Coleoptera</taxon>
        <taxon>Polyphaga</taxon>
        <taxon>Cucujiformia</taxon>
        <taxon>Nitidulidae</taxon>
        <taxon>Meligethinae</taxon>
        <taxon>Brassicogethes</taxon>
    </lineage>
</organism>
<dbReference type="OrthoDB" id="6784576at2759"/>